<dbReference type="STRING" id="572480.Arnit_3141"/>
<organism evidence="2 3">
    <name type="scientific">Arcobacter nitrofigilis (strain ATCC 33309 / DSM 7299 / CCUG 15893 / LMG 7604 / NCTC 12251 / CI)</name>
    <name type="common">Campylobacter nitrofigilis</name>
    <dbReference type="NCBI Taxonomy" id="572480"/>
    <lineage>
        <taxon>Bacteria</taxon>
        <taxon>Pseudomonadati</taxon>
        <taxon>Campylobacterota</taxon>
        <taxon>Epsilonproteobacteria</taxon>
        <taxon>Campylobacterales</taxon>
        <taxon>Arcobacteraceae</taxon>
        <taxon>Arcobacter</taxon>
    </lineage>
</organism>
<feature type="signal peptide" evidence="1">
    <location>
        <begin position="1"/>
        <end position="21"/>
    </location>
</feature>
<dbReference type="Proteomes" id="UP000000939">
    <property type="component" value="Chromosome"/>
</dbReference>
<name>D5V816_ARCNC</name>
<evidence type="ECO:0000313" key="3">
    <source>
        <dbReference type="Proteomes" id="UP000000939"/>
    </source>
</evidence>
<dbReference type="AlphaFoldDB" id="D5V816"/>
<evidence type="ECO:0000313" key="2">
    <source>
        <dbReference type="EMBL" id="ADG94786.1"/>
    </source>
</evidence>
<accession>D5V816</accession>
<dbReference type="HOGENOM" id="CLU_1861054_0_0_7"/>
<dbReference type="RefSeq" id="WP_013136930.1">
    <property type="nucleotide sequence ID" value="NC_014166.1"/>
</dbReference>
<dbReference type="Gene3D" id="1.20.120.1490">
    <property type="match status" value="1"/>
</dbReference>
<evidence type="ECO:0008006" key="4">
    <source>
        <dbReference type="Google" id="ProtNLM"/>
    </source>
</evidence>
<reference evidence="2 3" key="1">
    <citation type="journal article" date="2010" name="Stand. Genomic Sci.">
        <title>Complete genome sequence of Arcobacter nitrofigilis type strain (CI).</title>
        <authorList>
            <person name="Pati A."/>
            <person name="Gronow S."/>
            <person name="Lapidus A."/>
            <person name="Copeland A."/>
            <person name="Glavina Del Rio T."/>
            <person name="Nolan M."/>
            <person name="Lucas S."/>
            <person name="Tice H."/>
            <person name="Cheng J.F."/>
            <person name="Han C."/>
            <person name="Chertkov O."/>
            <person name="Bruce D."/>
            <person name="Tapia R."/>
            <person name="Goodwin L."/>
            <person name="Pitluck S."/>
            <person name="Liolios K."/>
            <person name="Ivanova N."/>
            <person name="Mavromatis K."/>
            <person name="Chen A."/>
            <person name="Palaniappan K."/>
            <person name="Land M."/>
            <person name="Hauser L."/>
            <person name="Chang Y.J."/>
            <person name="Jeffries C.D."/>
            <person name="Detter J.C."/>
            <person name="Rohde M."/>
            <person name="Goker M."/>
            <person name="Bristow J."/>
            <person name="Eisen J.A."/>
            <person name="Markowitz V."/>
            <person name="Hugenholtz P."/>
            <person name="Klenk H.P."/>
            <person name="Kyrpides N.C."/>
        </authorList>
    </citation>
    <scope>NUCLEOTIDE SEQUENCE [LARGE SCALE GENOMIC DNA]</scope>
    <source>
        <strain evidence="3">ATCC 33309 / DSM 7299 / CCUG 15893 / LMG 7604 / NCTC 12251 / CI</strain>
    </source>
</reference>
<dbReference type="OrthoDB" id="5365725at2"/>
<protein>
    <recommendedName>
        <fullName evidence="4">Periplasmic protein</fullName>
    </recommendedName>
</protein>
<keyword evidence="1" id="KW-0732">Signal</keyword>
<evidence type="ECO:0000256" key="1">
    <source>
        <dbReference type="SAM" id="SignalP"/>
    </source>
</evidence>
<gene>
    <name evidence="2" type="ordered locus">Arnit_3141</name>
</gene>
<proteinExistence type="predicted"/>
<keyword evidence="3" id="KW-1185">Reference proteome</keyword>
<dbReference type="EMBL" id="CP001999">
    <property type="protein sequence ID" value="ADG94786.1"/>
    <property type="molecule type" value="Genomic_DNA"/>
</dbReference>
<sequence precursor="true">MIKLKILTLLCSIIFTANLFADKYEHHEKNEEYKHHIYKNLDYLNLSETQLSKLKEILKEYKRESKRFYKFERKKEKELTQLIEKKDFDEITYGKILDEINQKSKEIEIKNLKKIHDLLDTTQKEKFSHFLKEWRIE</sequence>
<feature type="chain" id="PRO_5003078478" description="Periplasmic protein" evidence="1">
    <location>
        <begin position="22"/>
        <end position="137"/>
    </location>
</feature>
<dbReference type="KEGG" id="ant:Arnit_3141"/>